<dbReference type="InterPro" id="IPR001453">
    <property type="entry name" value="MoaB/Mog_dom"/>
</dbReference>
<dbReference type="AlphaFoldDB" id="A0A9D2B250"/>
<dbReference type="EMBL" id="DXEV01000183">
    <property type="protein sequence ID" value="HIX57654.1"/>
    <property type="molecule type" value="Genomic_DNA"/>
</dbReference>
<proteinExistence type="predicted"/>
<dbReference type="NCBIfam" id="TIGR00177">
    <property type="entry name" value="molyb_syn"/>
    <property type="match status" value="1"/>
</dbReference>
<dbReference type="Pfam" id="PF00994">
    <property type="entry name" value="MoCF_biosynth"/>
    <property type="match status" value="1"/>
</dbReference>
<protein>
    <recommendedName>
        <fullName evidence="1">MoaB/Mog domain-containing protein</fullName>
    </recommendedName>
</protein>
<evidence type="ECO:0000313" key="2">
    <source>
        <dbReference type="EMBL" id="HIX57654.1"/>
    </source>
</evidence>
<dbReference type="PANTHER" id="PTHR13939">
    <property type="entry name" value="NICOTINAMIDE-NUCLEOTIDE AMIDOHYDROLASE PNCC"/>
    <property type="match status" value="1"/>
</dbReference>
<reference evidence="2" key="1">
    <citation type="journal article" date="2021" name="PeerJ">
        <title>Extensive microbial diversity within the chicken gut microbiome revealed by metagenomics and culture.</title>
        <authorList>
            <person name="Gilroy R."/>
            <person name="Ravi A."/>
            <person name="Getino M."/>
            <person name="Pursley I."/>
            <person name="Horton D.L."/>
            <person name="Alikhan N.F."/>
            <person name="Baker D."/>
            <person name="Gharbi K."/>
            <person name="Hall N."/>
            <person name="Watson M."/>
            <person name="Adriaenssens E.M."/>
            <person name="Foster-Nyarko E."/>
            <person name="Jarju S."/>
            <person name="Secka A."/>
            <person name="Antonio M."/>
            <person name="Oren A."/>
            <person name="Chaudhuri R.R."/>
            <person name="La Ragione R."/>
            <person name="Hildebrand F."/>
            <person name="Pallen M.J."/>
        </authorList>
    </citation>
    <scope>NUCLEOTIDE SEQUENCE</scope>
    <source>
        <strain evidence="2">USASDec5-558</strain>
    </source>
</reference>
<sequence length="436" mass="48620">MRIEIISTGDEVITGSIDDTNASYLSRELIDAGLQVDRRHTVGDNLQELMAVIEDAARNQSIVLVTGGLGPTNDDLTTEAAARVAGVPLELNEQWLDRMRYWFESRGRAMAKSNIKQAMLPQGALMINNPIGTACGFILKIKQSLFIFCPGVPKELKAMWESSVKEMVISFTKDTVPRTHLIRLFLMGIGESNLAELLSKFELPQGITIGDRAIYPLIELKFIGHNASDTDMIELLEHVMPTIAPYYVCRDSYSLIEILNFAQIKLGAINAVDGLCRGWFLIHLQELCTNFVSCTVLNSDEASLGAQDTVQQQELLAHIPSSNKITLLPYDETKDAEAVKAAQVTLPESHPYHYVLNYQLELTEQDKPRSIGGSIIISFTDSVFKHGNYTRNRDFLAHLSCIEIFKALVREPFIIPEDCKLTVLKQEDSMPAMPTD</sequence>
<feature type="domain" description="MoaB/Mog" evidence="1">
    <location>
        <begin position="4"/>
        <end position="171"/>
    </location>
</feature>
<dbReference type="InterPro" id="IPR050101">
    <property type="entry name" value="CinA"/>
</dbReference>
<evidence type="ECO:0000313" key="3">
    <source>
        <dbReference type="Proteomes" id="UP000886829"/>
    </source>
</evidence>
<dbReference type="SUPFAM" id="SSF53218">
    <property type="entry name" value="Molybdenum cofactor biosynthesis proteins"/>
    <property type="match status" value="1"/>
</dbReference>
<dbReference type="PANTHER" id="PTHR13939:SF0">
    <property type="entry name" value="NMN AMIDOHYDROLASE-LIKE PROTEIN YFAY"/>
    <property type="match status" value="1"/>
</dbReference>
<organism evidence="2 3">
    <name type="scientific">Candidatus Anaerobiospirillum pullistercoris</name>
    <dbReference type="NCBI Taxonomy" id="2838452"/>
    <lineage>
        <taxon>Bacteria</taxon>
        <taxon>Pseudomonadati</taxon>
        <taxon>Pseudomonadota</taxon>
        <taxon>Gammaproteobacteria</taxon>
        <taxon>Aeromonadales</taxon>
        <taxon>Succinivibrionaceae</taxon>
        <taxon>Anaerobiospirillum</taxon>
    </lineage>
</organism>
<dbReference type="CDD" id="cd00885">
    <property type="entry name" value="cinA"/>
    <property type="match status" value="1"/>
</dbReference>
<accession>A0A9D2B250</accession>
<dbReference type="InterPro" id="IPR036425">
    <property type="entry name" value="MoaB/Mog-like_dom_sf"/>
</dbReference>
<dbReference type="Proteomes" id="UP000886829">
    <property type="component" value="Unassembled WGS sequence"/>
</dbReference>
<comment type="caution">
    <text evidence="2">The sequence shown here is derived from an EMBL/GenBank/DDBJ whole genome shotgun (WGS) entry which is preliminary data.</text>
</comment>
<dbReference type="SMART" id="SM00852">
    <property type="entry name" value="MoCF_biosynth"/>
    <property type="match status" value="1"/>
</dbReference>
<dbReference type="Gene3D" id="3.40.980.10">
    <property type="entry name" value="MoaB/Mog-like domain"/>
    <property type="match status" value="1"/>
</dbReference>
<gene>
    <name evidence="2" type="ORF">H9850_09325</name>
</gene>
<name>A0A9D2B250_9GAMM</name>
<evidence type="ECO:0000259" key="1">
    <source>
        <dbReference type="SMART" id="SM00852"/>
    </source>
</evidence>
<reference evidence="2" key="2">
    <citation type="submission" date="2021-04" db="EMBL/GenBank/DDBJ databases">
        <authorList>
            <person name="Gilroy R."/>
        </authorList>
    </citation>
    <scope>NUCLEOTIDE SEQUENCE</scope>
    <source>
        <strain evidence="2">USASDec5-558</strain>
    </source>
</reference>